<evidence type="ECO:0000313" key="2">
    <source>
        <dbReference type="Proteomes" id="UP000078290"/>
    </source>
</evidence>
<proteinExistence type="predicted"/>
<protein>
    <submittedName>
        <fullName evidence="1">Uncharacterized protein</fullName>
    </submittedName>
</protein>
<gene>
    <name evidence="1" type="ORF">A7K69_02690</name>
</gene>
<dbReference type="AlphaFoldDB" id="A0A1B7KX39"/>
<dbReference type="Proteomes" id="UP000078290">
    <property type="component" value="Unassembled WGS sequence"/>
</dbReference>
<dbReference type="OrthoDB" id="342114at2"/>
<evidence type="ECO:0000313" key="1">
    <source>
        <dbReference type="EMBL" id="OAT74638.1"/>
    </source>
</evidence>
<comment type="caution">
    <text evidence="1">The sequence shown here is derived from an EMBL/GenBank/DDBJ whole genome shotgun (WGS) entry which is preliminary data.</text>
</comment>
<name>A0A1B7KX39_PARTM</name>
<accession>A0A1B7KX39</accession>
<dbReference type="RefSeq" id="WP_064549951.1">
    <property type="nucleotide sequence ID" value="NZ_LXMA01000001.1"/>
</dbReference>
<organism evidence="1 2">
    <name type="scientific">Parageobacillus thermoglucosidasius</name>
    <name type="common">Geobacillus thermoglucosidasius</name>
    <dbReference type="NCBI Taxonomy" id="1426"/>
    <lineage>
        <taxon>Bacteria</taxon>
        <taxon>Bacillati</taxon>
        <taxon>Bacillota</taxon>
        <taxon>Bacilli</taxon>
        <taxon>Bacillales</taxon>
        <taxon>Anoxybacillaceae</taxon>
        <taxon>Parageobacillus</taxon>
    </lineage>
</organism>
<sequence>MNRIEFVVKNNDDVEFVDVFIDGVNLVEILKEYESPFAGSIAGDYMGLPPEIVFLPSRHFLGEPVYELDFYEDKSAILGCSCGVIECWPFVAKITVNEEMVTWSDFEQPHRRPESAGGYWNYNQLSPFVFDRKQYKEALKKK</sequence>
<dbReference type="EMBL" id="LXMA01000001">
    <property type="protein sequence ID" value="OAT74638.1"/>
    <property type="molecule type" value="Genomic_DNA"/>
</dbReference>
<reference evidence="2" key="1">
    <citation type="submission" date="2016-05" db="EMBL/GenBank/DDBJ databases">
        <authorList>
            <person name="Wang W."/>
            <person name="Zhu L."/>
        </authorList>
    </citation>
    <scope>NUCLEOTIDE SEQUENCE [LARGE SCALE GENOMIC DNA]</scope>
    <source>
        <strain evidence="2">W-2</strain>
    </source>
</reference>